<protein>
    <submittedName>
        <fullName evidence="2">Helix-turn-helix transcriptional regulator</fullName>
    </submittedName>
</protein>
<dbReference type="Proteomes" id="UP001234602">
    <property type="component" value="Unassembled WGS sequence"/>
</dbReference>
<accession>A0AAW7I9X8</accession>
<evidence type="ECO:0000259" key="1">
    <source>
        <dbReference type="PROSITE" id="PS50943"/>
    </source>
</evidence>
<dbReference type="GO" id="GO:0003677">
    <property type="term" value="F:DNA binding"/>
    <property type="evidence" value="ECO:0007669"/>
    <property type="project" value="InterPro"/>
</dbReference>
<dbReference type="AlphaFoldDB" id="A0AAW7I9X8"/>
<organism evidence="2 3">
    <name type="scientific">Peribacillus simplex</name>
    <dbReference type="NCBI Taxonomy" id="1478"/>
    <lineage>
        <taxon>Bacteria</taxon>
        <taxon>Bacillati</taxon>
        <taxon>Bacillota</taxon>
        <taxon>Bacilli</taxon>
        <taxon>Bacillales</taxon>
        <taxon>Bacillaceae</taxon>
        <taxon>Peribacillus</taxon>
    </lineage>
</organism>
<name>A0AAW7I9X8_9BACI</name>
<comment type="caution">
    <text evidence="2">The sequence shown here is derived from an EMBL/GenBank/DDBJ whole genome shotgun (WGS) entry which is preliminary data.</text>
</comment>
<dbReference type="Pfam" id="PF01381">
    <property type="entry name" value="HTH_3"/>
    <property type="match status" value="1"/>
</dbReference>
<feature type="domain" description="HTH cro/C1-type" evidence="1">
    <location>
        <begin position="17"/>
        <end position="49"/>
    </location>
</feature>
<dbReference type="Gene3D" id="1.10.260.40">
    <property type="entry name" value="lambda repressor-like DNA-binding domains"/>
    <property type="match status" value="1"/>
</dbReference>
<evidence type="ECO:0000313" key="2">
    <source>
        <dbReference type="EMBL" id="MDM5450682.1"/>
    </source>
</evidence>
<evidence type="ECO:0000313" key="3">
    <source>
        <dbReference type="Proteomes" id="UP001234602"/>
    </source>
</evidence>
<proteinExistence type="predicted"/>
<gene>
    <name evidence="2" type="ORF">QUF89_00020</name>
</gene>
<dbReference type="InterPro" id="IPR001387">
    <property type="entry name" value="Cro/C1-type_HTH"/>
</dbReference>
<dbReference type="PROSITE" id="PS50943">
    <property type="entry name" value="HTH_CROC1"/>
    <property type="match status" value="1"/>
</dbReference>
<dbReference type="InterPro" id="IPR010982">
    <property type="entry name" value="Lambda_DNA-bd_dom_sf"/>
</dbReference>
<dbReference type="EMBL" id="JAUCEY010000001">
    <property type="protein sequence ID" value="MDM5450682.1"/>
    <property type="molecule type" value="Genomic_DNA"/>
</dbReference>
<dbReference type="CDD" id="cd00093">
    <property type="entry name" value="HTH_XRE"/>
    <property type="match status" value="1"/>
</dbReference>
<sequence length="90" mass="10864">MNEVNSMQDYHLDYRYLKQVRLMRNLTLKDMENYMGVDHSVISRLENGQLTYTPLYSSRFKEACQKLHLSNIEVLSIRKVIELRELRNIR</sequence>
<dbReference type="SUPFAM" id="SSF47413">
    <property type="entry name" value="lambda repressor-like DNA-binding domains"/>
    <property type="match status" value="1"/>
</dbReference>
<reference evidence="2" key="1">
    <citation type="submission" date="2023-06" db="EMBL/GenBank/DDBJ databases">
        <title>Comparative genomics of Bacillaceae isolates and their secondary metabolite potential.</title>
        <authorList>
            <person name="Song L."/>
            <person name="Nielsen L.J."/>
            <person name="Mohite O."/>
            <person name="Xu X."/>
            <person name="Weber T."/>
            <person name="Kovacs A.T."/>
        </authorList>
    </citation>
    <scope>NUCLEOTIDE SEQUENCE</scope>
    <source>
        <strain evidence="2">D8_B_37</strain>
    </source>
</reference>